<protein>
    <submittedName>
        <fullName evidence="1">Uncharacterized protein</fullName>
    </submittedName>
</protein>
<gene>
    <name evidence="1" type="ORF">GCM10010389_17370</name>
</gene>
<sequence>MRDDDAITRTMLLIHEVPAARELEPAQRTGEVCLWCSTPAAGREMVDLGCVGDGYTPHACASCRRARIRSLRTYFTWANHWELCADCPSGQLCSDGDRLRLAHLDARQMAGKTPPVCAGCKQIISWARRSAPVVFEGMSGVYLTYRHVTDCQRSARRAP</sequence>
<dbReference type="RefSeq" id="WP_190056737.1">
    <property type="nucleotide sequence ID" value="NZ_BMWH01000004.1"/>
</dbReference>
<dbReference type="EMBL" id="BMWH01000004">
    <property type="protein sequence ID" value="GGZ80179.1"/>
    <property type="molecule type" value="Genomic_DNA"/>
</dbReference>
<keyword evidence="2" id="KW-1185">Reference proteome</keyword>
<proteinExistence type="predicted"/>
<evidence type="ECO:0000313" key="1">
    <source>
        <dbReference type="EMBL" id="GGZ80179.1"/>
    </source>
</evidence>
<reference evidence="1" key="1">
    <citation type="journal article" date="2014" name="Int. J. Syst. Evol. Microbiol.">
        <title>Complete genome sequence of Corynebacterium casei LMG S-19264T (=DSM 44701T), isolated from a smear-ripened cheese.</title>
        <authorList>
            <consortium name="US DOE Joint Genome Institute (JGI-PGF)"/>
            <person name="Walter F."/>
            <person name="Albersmeier A."/>
            <person name="Kalinowski J."/>
            <person name="Ruckert C."/>
        </authorList>
    </citation>
    <scope>NUCLEOTIDE SEQUENCE</scope>
    <source>
        <strain evidence="1">JCM 5016</strain>
    </source>
</reference>
<organism evidence="1 2">
    <name type="scientific">Streptomyces echinoruber</name>
    <dbReference type="NCBI Taxonomy" id="68898"/>
    <lineage>
        <taxon>Bacteria</taxon>
        <taxon>Bacillati</taxon>
        <taxon>Actinomycetota</taxon>
        <taxon>Actinomycetes</taxon>
        <taxon>Kitasatosporales</taxon>
        <taxon>Streptomycetaceae</taxon>
        <taxon>Streptomyces</taxon>
    </lineage>
</organism>
<dbReference type="Proteomes" id="UP000623010">
    <property type="component" value="Unassembled WGS sequence"/>
</dbReference>
<evidence type="ECO:0000313" key="2">
    <source>
        <dbReference type="Proteomes" id="UP000623010"/>
    </source>
</evidence>
<dbReference type="AlphaFoldDB" id="A0A918VA52"/>
<name>A0A918VA52_9ACTN</name>
<accession>A0A918VA52</accession>
<reference evidence="1" key="2">
    <citation type="submission" date="2020-09" db="EMBL/GenBank/DDBJ databases">
        <authorList>
            <person name="Sun Q."/>
            <person name="Ohkuma M."/>
        </authorList>
    </citation>
    <scope>NUCLEOTIDE SEQUENCE</scope>
    <source>
        <strain evidence="1">JCM 5016</strain>
    </source>
</reference>
<comment type="caution">
    <text evidence="1">The sequence shown here is derived from an EMBL/GenBank/DDBJ whole genome shotgun (WGS) entry which is preliminary data.</text>
</comment>